<sequence>MHLLACGIQGDLRRRLISFCATHHHPMYKVTCMAQVPGRYRSLSAVSKLRASSANLKSRTDLPSSFGECRVAAGIFSPRFRVPTDDVCVAEVSTAMWVDEVPAAMALFWVAPCVLGATSTSRK</sequence>
<name>A0A813L5H1_POLGL</name>
<organism evidence="1 2">
    <name type="scientific">Polarella glacialis</name>
    <name type="common">Dinoflagellate</name>
    <dbReference type="NCBI Taxonomy" id="89957"/>
    <lineage>
        <taxon>Eukaryota</taxon>
        <taxon>Sar</taxon>
        <taxon>Alveolata</taxon>
        <taxon>Dinophyceae</taxon>
        <taxon>Suessiales</taxon>
        <taxon>Suessiaceae</taxon>
        <taxon>Polarella</taxon>
    </lineage>
</organism>
<evidence type="ECO:0000313" key="1">
    <source>
        <dbReference type="EMBL" id="CAE8721872.1"/>
    </source>
</evidence>
<proteinExistence type="predicted"/>
<gene>
    <name evidence="1" type="ORF">PGLA2088_LOCUS42182</name>
</gene>
<protein>
    <submittedName>
        <fullName evidence="1">Uncharacterized protein</fullName>
    </submittedName>
</protein>
<dbReference type="AlphaFoldDB" id="A0A813L5H1"/>
<reference evidence="1" key="1">
    <citation type="submission" date="2021-02" db="EMBL/GenBank/DDBJ databases">
        <authorList>
            <person name="Dougan E. K."/>
            <person name="Rhodes N."/>
            <person name="Thang M."/>
            <person name="Chan C."/>
        </authorList>
    </citation>
    <scope>NUCLEOTIDE SEQUENCE</scope>
</reference>
<dbReference type="Proteomes" id="UP000626109">
    <property type="component" value="Unassembled WGS sequence"/>
</dbReference>
<comment type="caution">
    <text evidence="1">The sequence shown here is derived from an EMBL/GenBank/DDBJ whole genome shotgun (WGS) entry which is preliminary data.</text>
</comment>
<evidence type="ECO:0000313" key="2">
    <source>
        <dbReference type="Proteomes" id="UP000626109"/>
    </source>
</evidence>
<dbReference type="EMBL" id="CAJNNW010034182">
    <property type="protein sequence ID" value="CAE8721872.1"/>
    <property type="molecule type" value="Genomic_DNA"/>
</dbReference>
<accession>A0A813L5H1</accession>